<keyword evidence="3" id="KW-1185">Reference proteome</keyword>
<dbReference type="EMBL" id="BGPR01011348">
    <property type="protein sequence ID" value="GBN50869.1"/>
    <property type="molecule type" value="Genomic_DNA"/>
</dbReference>
<feature type="region of interest" description="Disordered" evidence="1">
    <location>
        <begin position="75"/>
        <end position="95"/>
    </location>
</feature>
<dbReference type="AlphaFoldDB" id="A0A4Y2PID3"/>
<evidence type="ECO:0000256" key="1">
    <source>
        <dbReference type="SAM" id="MobiDB-lite"/>
    </source>
</evidence>
<gene>
    <name evidence="2" type="ORF">AVEN_64319_1</name>
</gene>
<organism evidence="2 3">
    <name type="scientific">Araneus ventricosus</name>
    <name type="common">Orbweaver spider</name>
    <name type="synonym">Epeira ventricosa</name>
    <dbReference type="NCBI Taxonomy" id="182803"/>
    <lineage>
        <taxon>Eukaryota</taxon>
        <taxon>Metazoa</taxon>
        <taxon>Ecdysozoa</taxon>
        <taxon>Arthropoda</taxon>
        <taxon>Chelicerata</taxon>
        <taxon>Arachnida</taxon>
        <taxon>Araneae</taxon>
        <taxon>Araneomorphae</taxon>
        <taxon>Entelegynae</taxon>
        <taxon>Araneoidea</taxon>
        <taxon>Araneidae</taxon>
        <taxon>Araneus</taxon>
    </lineage>
</organism>
<evidence type="ECO:0000313" key="3">
    <source>
        <dbReference type="Proteomes" id="UP000499080"/>
    </source>
</evidence>
<proteinExistence type="predicted"/>
<protein>
    <submittedName>
        <fullName evidence="2">Uncharacterized protein</fullName>
    </submittedName>
</protein>
<evidence type="ECO:0000313" key="2">
    <source>
        <dbReference type="EMBL" id="GBN50869.1"/>
    </source>
</evidence>
<comment type="caution">
    <text evidence="2">The sequence shown here is derived from an EMBL/GenBank/DDBJ whole genome shotgun (WGS) entry which is preliminary data.</text>
</comment>
<sequence>MWLLTLVKATWTFDDISLTSLIYEGGLPSELSFSRNFPTFAFLLEQKQEIILQPGRSLTSEQIANCLFVTRGGASGRTGGDQVPPVGDAVPPSSEKTFYPFHATGYSTTR</sequence>
<dbReference type="Proteomes" id="UP000499080">
    <property type="component" value="Unassembled WGS sequence"/>
</dbReference>
<reference evidence="2 3" key="1">
    <citation type="journal article" date="2019" name="Sci. Rep.">
        <title>Orb-weaving spider Araneus ventricosus genome elucidates the spidroin gene catalogue.</title>
        <authorList>
            <person name="Kono N."/>
            <person name="Nakamura H."/>
            <person name="Ohtoshi R."/>
            <person name="Moran D.A.P."/>
            <person name="Shinohara A."/>
            <person name="Yoshida Y."/>
            <person name="Fujiwara M."/>
            <person name="Mori M."/>
            <person name="Tomita M."/>
            <person name="Arakawa K."/>
        </authorList>
    </citation>
    <scope>NUCLEOTIDE SEQUENCE [LARGE SCALE GENOMIC DNA]</scope>
</reference>
<name>A0A4Y2PID3_ARAVE</name>
<accession>A0A4Y2PID3</accession>